<feature type="transmembrane region" description="Helical" evidence="11">
    <location>
        <begin position="222"/>
        <end position="246"/>
    </location>
</feature>
<evidence type="ECO:0000256" key="1">
    <source>
        <dbReference type="ARBA" id="ARBA00004167"/>
    </source>
</evidence>
<comment type="subcellular location">
    <subcellularLocation>
        <location evidence="1">Membrane</location>
        <topology evidence="1">Single-pass membrane protein</topology>
    </subcellularLocation>
</comment>
<reference evidence="12" key="1">
    <citation type="submission" date="2018-11" db="EMBL/GenBank/DDBJ databases">
        <authorList>
            <consortium name="Pathogen Informatics"/>
        </authorList>
    </citation>
    <scope>NUCLEOTIDE SEQUENCE [LARGE SCALE GENOMIC DNA]</scope>
</reference>
<evidence type="ECO:0000256" key="2">
    <source>
        <dbReference type="ARBA" id="ARBA00009995"/>
    </source>
</evidence>
<keyword evidence="7" id="KW-0732">Signal</keyword>
<keyword evidence="5" id="KW-0808">Transferase</keyword>
<keyword evidence="4" id="KW-0328">Glycosyltransferase</keyword>
<dbReference type="InterPro" id="IPR050271">
    <property type="entry name" value="UDP-glycosyltransferase"/>
</dbReference>
<comment type="catalytic activity">
    <reaction evidence="10">
        <text>glucuronate acceptor + UDP-alpha-D-glucuronate = acceptor beta-D-glucuronoside + UDP + H(+)</text>
        <dbReference type="Rhea" id="RHEA:21032"/>
        <dbReference type="ChEBI" id="CHEBI:15378"/>
        <dbReference type="ChEBI" id="CHEBI:58052"/>
        <dbReference type="ChEBI" id="CHEBI:58223"/>
        <dbReference type="ChEBI" id="CHEBI:132367"/>
        <dbReference type="ChEBI" id="CHEBI:132368"/>
        <dbReference type="EC" id="2.4.1.17"/>
    </reaction>
</comment>
<evidence type="ECO:0000256" key="3">
    <source>
        <dbReference type="ARBA" id="ARBA00012544"/>
    </source>
</evidence>
<evidence type="ECO:0000256" key="10">
    <source>
        <dbReference type="ARBA" id="ARBA00047475"/>
    </source>
</evidence>
<dbReference type="GO" id="GO:0016020">
    <property type="term" value="C:membrane"/>
    <property type="evidence" value="ECO:0007669"/>
    <property type="project" value="UniProtKB-SubCell"/>
</dbReference>
<proteinExistence type="inferred from homology"/>
<dbReference type="SUPFAM" id="SSF53756">
    <property type="entry name" value="UDP-Glycosyltransferase/glycogen phosphorylase"/>
    <property type="match status" value="1"/>
</dbReference>
<keyword evidence="6 11" id="KW-0812">Transmembrane</keyword>
<keyword evidence="9 11" id="KW-0472">Membrane</keyword>
<evidence type="ECO:0000256" key="8">
    <source>
        <dbReference type="ARBA" id="ARBA00022989"/>
    </source>
</evidence>
<dbReference type="AlphaFoldDB" id="A0A3P7YEC4"/>
<dbReference type="OrthoDB" id="5835829at2759"/>
<accession>A0A3P7YEC4</accession>
<comment type="similarity">
    <text evidence="2">Belongs to the UDP-glycosyltransferase family.</text>
</comment>
<evidence type="ECO:0000256" key="6">
    <source>
        <dbReference type="ARBA" id="ARBA00022692"/>
    </source>
</evidence>
<dbReference type="PANTHER" id="PTHR48043">
    <property type="entry name" value="EG:EG0003.4 PROTEIN-RELATED"/>
    <property type="match status" value="1"/>
</dbReference>
<keyword evidence="8 11" id="KW-1133">Transmembrane helix</keyword>
<dbReference type="CDD" id="cd03784">
    <property type="entry name" value="GT1_Gtf-like"/>
    <property type="match status" value="1"/>
</dbReference>
<name>A0A3P7YEC4_HELPZ</name>
<gene>
    <name evidence="12" type="ORF">HPBE_LOCUS10778</name>
</gene>
<evidence type="ECO:0000256" key="11">
    <source>
        <dbReference type="SAM" id="Phobius"/>
    </source>
</evidence>
<evidence type="ECO:0000256" key="9">
    <source>
        <dbReference type="ARBA" id="ARBA00023136"/>
    </source>
</evidence>
<evidence type="ECO:0000313" key="12">
    <source>
        <dbReference type="EMBL" id="VDO86310.1"/>
    </source>
</evidence>
<evidence type="ECO:0000256" key="4">
    <source>
        <dbReference type="ARBA" id="ARBA00022676"/>
    </source>
</evidence>
<evidence type="ECO:0000256" key="5">
    <source>
        <dbReference type="ARBA" id="ARBA00022679"/>
    </source>
</evidence>
<dbReference type="InterPro" id="IPR002213">
    <property type="entry name" value="UDP_glucos_trans"/>
</dbReference>
<dbReference type="EC" id="2.4.1.17" evidence="3"/>
<sequence length="259" mass="28978">MDFPLPMIHKTVMIGGITAVQQQGDEWNSILDARNLTVLVSFGSMARSADMPETHKRALLEVFASMPDVTFIWKFEGEDLKDAATYPNVQLKPWVPQQQLLGDNRLALFLTHGGIASTYEIAYSGKPAIVVPIFGDQMRNAHMLTRHGGALYLDKSSISNAVQYNRSICFSYALNAQRLALQLRHQPVSPRELLLKHAEFAARFGQLPNLDPYGRHLSLFQYYLIDIALIILVAVLVFMAATGLLIKKCCISRSKTKTE</sequence>
<evidence type="ECO:0000256" key="7">
    <source>
        <dbReference type="ARBA" id="ARBA00022729"/>
    </source>
</evidence>
<dbReference type="EMBL" id="UZAH01026879">
    <property type="protein sequence ID" value="VDO86310.1"/>
    <property type="molecule type" value="Genomic_DNA"/>
</dbReference>
<dbReference type="Gene3D" id="3.40.50.2000">
    <property type="entry name" value="Glycogen Phosphorylase B"/>
    <property type="match status" value="1"/>
</dbReference>
<organism evidence="12">
    <name type="scientific">Heligmosomoides polygyrus</name>
    <name type="common">Parasitic roundworm</name>
    <dbReference type="NCBI Taxonomy" id="6339"/>
    <lineage>
        <taxon>Eukaryota</taxon>
        <taxon>Metazoa</taxon>
        <taxon>Ecdysozoa</taxon>
        <taxon>Nematoda</taxon>
        <taxon>Chromadorea</taxon>
        <taxon>Rhabditida</taxon>
        <taxon>Rhabditina</taxon>
        <taxon>Rhabditomorpha</taxon>
        <taxon>Strongyloidea</taxon>
        <taxon>Heligmosomidae</taxon>
        <taxon>Heligmosomoides</taxon>
    </lineage>
</organism>
<dbReference type="FunFam" id="3.40.50.2000:FF:000038">
    <property type="entry name" value="UDP-GlucuronosylTransferase"/>
    <property type="match status" value="1"/>
</dbReference>
<dbReference type="GO" id="GO:0015020">
    <property type="term" value="F:glucuronosyltransferase activity"/>
    <property type="evidence" value="ECO:0007669"/>
    <property type="project" value="UniProtKB-EC"/>
</dbReference>
<dbReference type="Pfam" id="PF00201">
    <property type="entry name" value="UDPGT"/>
    <property type="match status" value="1"/>
</dbReference>
<dbReference type="PANTHER" id="PTHR48043:SF23">
    <property type="entry name" value="UDP-GLUCURONOSYLTRANSFERASE"/>
    <property type="match status" value="1"/>
</dbReference>
<protein>
    <recommendedName>
        <fullName evidence="3">glucuronosyltransferase</fullName>
        <ecNumber evidence="3">2.4.1.17</ecNumber>
    </recommendedName>
</protein>